<reference evidence="1" key="1">
    <citation type="submission" date="2021-11" db="EMBL/GenBank/DDBJ databases">
        <title>BS-T2-15 a new species belonging to the Comamonadaceae family isolated from the soil of a French oak forest.</title>
        <authorList>
            <person name="Mieszkin S."/>
            <person name="Alain K."/>
        </authorList>
    </citation>
    <scope>NUCLEOTIDE SEQUENCE</scope>
    <source>
        <strain evidence="1">BS-T2-15</strain>
    </source>
</reference>
<sequence>MSDRSISSPTPDGDALLAQADALHDEEPQKALKLLRALDIATVSTSRLQRLSFLLDHVLGEKFELWAEALAGQRALVRQAGADATPVTFRHAAIAAQVAGDTALARDWTQALAASSDAPLAKARALVSLGAVGFSVSRLGAESAGRLTLQALQPLAALHATPGNGLDAAFGAVTNNLASELLERPLDDLAQPDLRTALQLCAEHAQRFWERAGTWVNHERAHYLSAMAANALGRGADGVAQARAGLALLDQFDHDGNERVDRAFLELELAMGLRLAQLPGRADALARALALAAQFGKPWLDRWFAERNTRNEALARHYGR</sequence>
<evidence type="ECO:0000313" key="2">
    <source>
        <dbReference type="Proteomes" id="UP001139353"/>
    </source>
</evidence>
<gene>
    <name evidence="1" type="ORF">LPC04_09325</name>
</gene>
<proteinExistence type="predicted"/>
<name>A0A9X2BZ25_9BURK</name>
<dbReference type="AlphaFoldDB" id="A0A9X2BZ25"/>
<organism evidence="1 2">
    <name type="scientific">Scleromatobacter humisilvae</name>
    <dbReference type="NCBI Taxonomy" id="2897159"/>
    <lineage>
        <taxon>Bacteria</taxon>
        <taxon>Pseudomonadati</taxon>
        <taxon>Pseudomonadota</taxon>
        <taxon>Betaproteobacteria</taxon>
        <taxon>Burkholderiales</taxon>
        <taxon>Sphaerotilaceae</taxon>
        <taxon>Scleromatobacter</taxon>
    </lineage>
</organism>
<protein>
    <submittedName>
        <fullName evidence="1">Uncharacterized protein</fullName>
    </submittedName>
</protein>
<evidence type="ECO:0000313" key="1">
    <source>
        <dbReference type="EMBL" id="MCK9685907.1"/>
    </source>
</evidence>
<comment type="caution">
    <text evidence="1">The sequence shown here is derived from an EMBL/GenBank/DDBJ whole genome shotgun (WGS) entry which is preliminary data.</text>
</comment>
<keyword evidence="2" id="KW-1185">Reference proteome</keyword>
<dbReference type="EMBL" id="JAJLJH010000001">
    <property type="protein sequence ID" value="MCK9685907.1"/>
    <property type="molecule type" value="Genomic_DNA"/>
</dbReference>
<dbReference type="RefSeq" id="WP_275681897.1">
    <property type="nucleotide sequence ID" value="NZ_JAJLJH010000001.1"/>
</dbReference>
<dbReference type="Proteomes" id="UP001139353">
    <property type="component" value="Unassembled WGS sequence"/>
</dbReference>
<accession>A0A9X2BZ25</accession>